<evidence type="ECO:0000256" key="8">
    <source>
        <dbReference type="ARBA" id="ARBA00023136"/>
    </source>
</evidence>
<protein>
    <recommendedName>
        <fullName evidence="3">Multidrug export protein MepA</fullName>
    </recommendedName>
</protein>
<proteinExistence type="inferred from homology"/>
<feature type="transmembrane region" description="Helical" evidence="10">
    <location>
        <begin position="169"/>
        <end position="190"/>
    </location>
</feature>
<dbReference type="Proteomes" id="UP000541426">
    <property type="component" value="Unassembled WGS sequence"/>
</dbReference>
<keyword evidence="4" id="KW-0813">Transport</keyword>
<evidence type="ECO:0000256" key="4">
    <source>
        <dbReference type="ARBA" id="ARBA00022448"/>
    </source>
</evidence>
<feature type="transmembrane region" description="Helical" evidence="10">
    <location>
        <begin position="394"/>
        <end position="419"/>
    </location>
</feature>
<dbReference type="Pfam" id="PF01554">
    <property type="entry name" value="MatE"/>
    <property type="match status" value="2"/>
</dbReference>
<evidence type="ECO:0000256" key="5">
    <source>
        <dbReference type="ARBA" id="ARBA00022475"/>
    </source>
</evidence>
<evidence type="ECO:0000256" key="2">
    <source>
        <dbReference type="ARBA" id="ARBA00008417"/>
    </source>
</evidence>
<keyword evidence="12" id="KW-1185">Reference proteome</keyword>
<keyword evidence="7 10" id="KW-1133">Transmembrane helix</keyword>
<dbReference type="PANTHER" id="PTHR43823:SF3">
    <property type="entry name" value="MULTIDRUG EXPORT PROTEIN MEPA"/>
    <property type="match status" value="1"/>
</dbReference>
<feature type="transmembrane region" description="Helical" evidence="10">
    <location>
        <begin position="138"/>
        <end position="157"/>
    </location>
</feature>
<name>A0A7W6DZP5_9RHOB</name>
<dbReference type="GO" id="GO:0046677">
    <property type="term" value="P:response to antibiotic"/>
    <property type="evidence" value="ECO:0007669"/>
    <property type="project" value="UniProtKB-KW"/>
</dbReference>
<evidence type="ECO:0000256" key="10">
    <source>
        <dbReference type="SAM" id="Phobius"/>
    </source>
</evidence>
<feature type="transmembrane region" description="Helical" evidence="10">
    <location>
        <begin position="96"/>
        <end position="118"/>
    </location>
</feature>
<evidence type="ECO:0000313" key="12">
    <source>
        <dbReference type="Proteomes" id="UP000541426"/>
    </source>
</evidence>
<sequence length="464" mass="47822">MSSQNASENRFLTRPTGPLFVANAVPMLVVMLMSGVLTVVDAAFLGRFVGTDALAAVSVVFPAVMITIALSTLVGSGMSSLLARHLGAGKTGDAQAVFAQAHGLALFLSAVSIALFGLGGGLATRTLAANQPVVARMAYTYLAILIGATPIQLLLSVHADAGRNEGRAGLMALLSLGVTLANIVLDYLLIARLHMGVAGSAWGTAMAQGLGLALLLGLRLFGTGPLTLPGLLRARWIGGWRAITTLGAPVSLSFVGIALVSATVITTLRLSAGPGYVDSIAAYGIVTRMFSFAFMPMMAIALATQAIVGNNVGARLYHRSDAVLRLALIVAFVYCGTVEAAMLLGQPWIGPAFVSETAVIAGVGNVLHKMAALYLFTGPVLVLAMYFQAIGRPAVTAALTLAKPFLLSPLLIATLGLALGEGAMWYAFPIADGIVAAIALWIVASSRSHSTPTSGFGLTFQKDT</sequence>
<reference evidence="11 12" key="1">
    <citation type="submission" date="2020-08" db="EMBL/GenBank/DDBJ databases">
        <title>Genomic Encyclopedia of Type Strains, Phase IV (KMG-IV): sequencing the most valuable type-strain genomes for metagenomic binning, comparative biology and taxonomic classification.</title>
        <authorList>
            <person name="Goeker M."/>
        </authorList>
    </citation>
    <scope>NUCLEOTIDE SEQUENCE [LARGE SCALE GENOMIC DNA]</scope>
    <source>
        <strain evidence="11 12">DSM 102235</strain>
    </source>
</reference>
<keyword evidence="6 10" id="KW-0812">Transmembrane</keyword>
<dbReference type="InterPro" id="IPR002528">
    <property type="entry name" value="MATE_fam"/>
</dbReference>
<keyword evidence="8 10" id="KW-0472">Membrane</keyword>
<organism evidence="11 12">
    <name type="scientific">Sagittula marina</name>
    <dbReference type="NCBI Taxonomy" id="943940"/>
    <lineage>
        <taxon>Bacteria</taxon>
        <taxon>Pseudomonadati</taxon>
        <taxon>Pseudomonadota</taxon>
        <taxon>Alphaproteobacteria</taxon>
        <taxon>Rhodobacterales</taxon>
        <taxon>Roseobacteraceae</taxon>
        <taxon>Sagittula</taxon>
    </lineage>
</organism>
<evidence type="ECO:0000256" key="1">
    <source>
        <dbReference type="ARBA" id="ARBA00004429"/>
    </source>
</evidence>
<evidence type="ECO:0000313" key="11">
    <source>
        <dbReference type="EMBL" id="MBB3988289.1"/>
    </source>
</evidence>
<comment type="caution">
    <text evidence="11">The sequence shown here is derived from an EMBL/GenBank/DDBJ whole genome shotgun (WGS) entry which is preliminary data.</text>
</comment>
<gene>
    <name evidence="11" type="ORF">GGQ68_004646</name>
</gene>
<evidence type="ECO:0000256" key="9">
    <source>
        <dbReference type="ARBA" id="ARBA00023251"/>
    </source>
</evidence>
<dbReference type="GO" id="GO:0015297">
    <property type="term" value="F:antiporter activity"/>
    <property type="evidence" value="ECO:0007669"/>
    <property type="project" value="InterPro"/>
</dbReference>
<feature type="transmembrane region" description="Helical" evidence="10">
    <location>
        <begin position="323"/>
        <end position="346"/>
    </location>
</feature>
<comment type="similarity">
    <text evidence="2">Belongs to the multi antimicrobial extrusion (MATE) (TC 2.A.66.1) family. MepA subfamily.</text>
</comment>
<dbReference type="GO" id="GO:0042910">
    <property type="term" value="F:xenobiotic transmembrane transporter activity"/>
    <property type="evidence" value="ECO:0007669"/>
    <property type="project" value="InterPro"/>
</dbReference>
<feature type="transmembrane region" description="Helical" evidence="10">
    <location>
        <begin position="53"/>
        <end position="75"/>
    </location>
</feature>
<dbReference type="AlphaFoldDB" id="A0A7W6DZP5"/>
<dbReference type="InterPro" id="IPR045070">
    <property type="entry name" value="MATE_MepA-like"/>
</dbReference>
<dbReference type="PANTHER" id="PTHR43823">
    <property type="entry name" value="SPORULATION PROTEIN YKVU"/>
    <property type="match status" value="1"/>
</dbReference>
<evidence type="ECO:0000256" key="3">
    <source>
        <dbReference type="ARBA" id="ARBA00022106"/>
    </source>
</evidence>
<feature type="transmembrane region" description="Helical" evidence="10">
    <location>
        <begin position="425"/>
        <end position="444"/>
    </location>
</feature>
<dbReference type="RefSeq" id="WP_183970005.1">
    <property type="nucleotide sequence ID" value="NZ_JACIEJ010000018.1"/>
</dbReference>
<feature type="transmembrane region" description="Helical" evidence="10">
    <location>
        <begin position="202"/>
        <end position="221"/>
    </location>
</feature>
<dbReference type="GO" id="GO:0005886">
    <property type="term" value="C:plasma membrane"/>
    <property type="evidence" value="ECO:0007669"/>
    <property type="project" value="UniProtKB-SubCell"/>
</dbReference>
<feature type="transmembrane region" description="Helical" evidence="10">
    <location>
        <begin position="366"/>
        <end position="387"/>
    </location>
</feature>
<dbReference type="EMBL" id="JACIEJ010000018">
    <property type="protein sequence ID" value="MBB3988289.1"/>
    <property type="molecule type" value="Genomic_DNA"/>
</dbReference>
<keyword evidence="5" id="KW-1003">Cell membrane</keyword>
<feature type="transmembrane region" description="Helical" evidence="10">
    <location>
        <begin position="20"/>
        <end position="47"/>
    </location>
</feature>
<feature type="transmembrane region" description="Helical" evidence="10">
    <location>
        <begin position="280"/>
        <end position="302"/>
    </location>
</feature>
<accession>A0A7W6DZP5</accession>
<feature type="transmembrane region" description="Helical" evidence="10">
    <location>
        <begin position="242"/>
        <end position="268"/>
    </location>
</feature>
<dbReference type="CDD" id="cd13143">
    <property type="entry name" value="MATE_MepA_like"/>
    <property type="match status" value="1"/>
</dbReference>
<evidence type="ECO:0000256" key="6">
    <source>
        <dbReference type="ARBA" id="ARBA00022692"/>
    </source>
</evidence>
<dbReference type="InterPro" id="IPR048279">
    <property type="entry name" value="MdtK-like"/>
</dbReference>
<dbReference type="InterPro" id="IPR051327">
    <property type="entry name" value="MATE_MepA_subfamily"/>
</dbReference>
<keyword evidence="9" id="KW-0046">Antibiotic resistance</keyword>
<dbReference type="PIRSF" id="PIRSF006603">
    <property type="entry name" value="DinF"/>
    <property type="match status" value="1"/>
</dbReference>
<comment type="subcellular location">
    <subcellularLocation>
        <location evidence="1">Cell inner membrane</location>
        <topology evidence="1">Multi-pass membrane protein</topology>
    </subcellularLocation>
</comment>
<evidence type="ECO:0000256" key="7">
    <source>
        <dbReference type="ARBA" id="ARBA00022989"/>
    </source>
</evidence>